<evidence type="ECO:0000256" key="1">
    <source>
        <dbReference type="ARBA" id="ARBA00022741"/>
    </source>
</evidence>
<dbReference type="SMART" id="SM00487">
    <property type="entry name" value="DEXDc"/>
    <property type="match status" value="1"/>
</dbReference>
<dbReference type="Proteomes" id="UP000442695">
    <property type="component" value="Unassembled WGS sequence"/>
</dbReference>
<organism evidence="7 8">
    <name type="scientific">Pseudomonas putida</name>
    <name type="common">Arthrobacter siderocapsulatus</name>
    <dbReference type="NCBI Taxonomy" id="303"/>
    <lineage>
        <taxon>Bacteria</taxon>
        <taxon>Pseudomonadati</taxon>
        <taxon>Pseudomonadota</taxon>
        <taxon>Gammaproteobacteria</taxon>
        <taxon>Pseudomonadales</taxon>
        <taxon>Pseudomonadaceae</taxon>
        <taxon>Pseudomonas</taxon>
    </lineage>
</organism>
<dbReference type="GO" id="GO:0004386">
    <property type="term" value="F:helicase activity"/>
    <property type="evidence" value="ECO:0007669"/>
    <property type="project" value="UniProtKB-KW"/>
</dbReference>
<dbReference type="InterPro" id="IPR011545">
    <property type="entry name" value="DEAD/DEAH_box_helicase_dom"/>
</dbReference>
<feature type="domain" description="Helicase ATP-binding" evidence="5">
    <location>
        <begin position="309"/>
        <end position="479"/>
    </location>
</feature>
<proteinExistence type="predicted"/>
<keyword evidence="3 7" id="KW-0347">Helicase</keyword>
<dbReference type="GO" id="GO:0003676">
    <property type="term" value="F:nucleic acid binding"/>
    <property type="evidence" value="ECO:0007669"/>
    <property type="project" value="InterPro"/>
</dbReference>
<dbReference type="InterPro" id="IPR050474">
    <property type="entry name" value="Hel308_SKI2-like"/>
</dbReference>
<dbReference type="PANTHER" id="PTHR47961:SF6">
    <property type="entry name" value="DNA-DIRECTED DNA POLYMERASE"/>
    <property type="match status" value="1"/>
</dbReference>
<evidence type="ECO:0000256" key="2">
    <source>
        <dbReference type="ARBA" id="ARBA00022801"/>
    </source>
</evidence>
<dbReference type="GO" id="GO:0016787">
    <property type="term" value="F:hydrolase activity"/>
    <property type="evidence" value="ECO:0007669"/>
    <property type="project" value="UniProtKB-KW"/>
</dbReference>
<dbReference type="InterPro" id="IPR001650">
    <property type="entry name" value="Helicase_C-like"/>
</dbReference>
<evidence type="ECO:0000256" key="4">
    <source>
        <dbReference type="ARBA" id="ARBA00022840"/>
    </source>
</evidence>
<comment type="caution">
    <text evidence="7">The sequence shown here is derived from an EMBL/GenBank/DDBJ whole genome shotgun (WGS) entry which is preliminary data.</text>
</comment>
<keyword evidence="2" id="KW-0378">Hydrolase</keyword>
<dbReference type="Gene3D" id="3.40.50.300">
    <property type="entry name" value="P-loop containing nucleotide triphosphate hydrolases"/>
    <property type="match status" value="2"/>
</dbReference>
<dbReference type="SMART" id="SM00490">
    <property type="entry name" value="HELICc"/>
    <property type="match status" value="1"/>
</dbReference>
<evidence type="ECO:0000256" key="3">
    <source>
        <dbReference type="ARBA" id="ARBA00022806"/>
    </source>
</evidence>
<sequence>MTDFEEKRLNLAEQVRLGIASENRLHPEHARAFVRGLQTTWRVPPIQWHEGESEKLIHDANRLIHAAEICRELDGPESESAKDCFRRAAELLEWLTRMQEEPSSFAPAGLLAAAAFQLGGLPAMATALLGQLEIADDGTRLLSKFLSGDFNGVVEGALAFWRQNPHLTERDSSMRLLADREPAEAEASGELGTCREAGSLEWYFVVELVRSLGVIASSLMQGDSGRTQQGLRKLKALDKMATRAYGDELSMLISLLATVAESYSSSSIYGPILQLAEIKPERVDRLRRFARDQFGRGRGILWPSQIRGLERLLNSASFALCTPTGSGKTLVANLALVKELMLAPDDQSGPLALYLVPSRALAGEVEAKLVSELGSDLVVTGLYGGSDWGITDYWLRADKPTVLIATVEKADAIMRYVGPLIVARLRLLIVDEAHQVVVADRDRAEVDFAEHSSRTLRLESFVSRLLARAPKIARVALTAVAGGAATPVACWVEGVREAEPIGANYRSTRQLIGTLAATSGEAGQMSFDLLNGAELQVRGRDESVYIPLRIAPMPQLPATMRNSIARYNEVNVLWTAMHLVEGDRRVLISIAQQPELTMKWFKEALELPQWRDACRFSGPTDPEAILLFKAARASCVDYCGKTSYEVSLLDHGIATSHGQMPQRLRRLMTALIDRRICTITVATATLTEGVNLPFDLILVPSITRRSFDPTKSQSKVNPLSAAEFRNLAGRAGRPGASQGQEGITLVALPTKPSTTASGQIRTQLGQIKELRKHYNDLLDRLRSEEKERNEVLSPLSLLLEAIREKAQTLLGVDDEYFLDWLEETAPDNISVKAGLVDADDESRLADSLDELDGVLLTAIEELATVGARVDSPAKTEALLKKVWKYTFSKVVSAEEAWLEQAFVRRGQGIVGTLYSDTDERRRLYQYGFTPYVGRRFERIAPKISEILKMAQGYGSSGPKQRLDLFKRLGLLVSKDPGFGFRVRSSVADQGLLKSWKSLLAWWMCAPDAKVPSAENLRSWQRFVSDNLEFRLGVAIGAVVARAWSEGADDPNSVPSLKEWKEITGLPWFGFWAREMLRWGTLEPFAAFALAQGLAGTRDEAQVLRQEFKNWMEENYTDIESEDWIDPQYFLQWQQSLPLSMKESSRPQKLEAQLTGTDGHKGLYRVLPLPSREEIIWLDASGFELARSTTREDIAGISYRDDYELKVSRGMSYVRRVFRSS</sequence>
<feature type="domain" description="Helicase C-terminal" evidence="6">
    <location>
        <begin position="606"/>
        <end position="789"/>
    </location>
</feature>
<accession>A0A7V8E9T6</accession>
<dbReference type="AlphaFoldDB" id="A0A7V8E9T6"/>
<evidence type="ECO:0000313" key="7">
    <source>
        <dbReference type="EMBL" id="KAF0250916.1"/>
    </source>
</evidence>
<reference evidence="7 8" key="1">
    <citation type="submission" date="2019-12" db="EMBL/GenBank/DDBJ databases">
        <authorList>
            <person name="Woiski C."/>
        </authorList>
    </citation>
    <scope>NUCLEOTIDE SEQUENCE [LARGE SCALE GENOMIC DNA]</scope>
    <source>
        <strain evidence="7 8">BOE100</strain>
    </source>
</reference>
<dbReference type="InterPro" id="IPR027417">
    <property type="entry name" value="P-loop_NTPase"/>
</dbReference>
<evidence type="ECO:0000259" key="6">
    <source>
        <dbReference type="PROSITE" id="PS51194"/>
    </source>
</evidence>
<dbReference type="PANTHER" id="PTHR47961">
    <property type="entry name" value="DNA POLYMERASE THETA, PUTATIVE (AFU_ORTHOLOGUE AFUA_1G05260)-RELATED"/>
    <property type="match status" value="1"/>
</dbReference>
<name>A0A7V8E9T6_PSEPU</name>
<dbReference type="Pfam" id="PF00270">
    <property type="entry name" value="DEAD"/>
    <property type="match status" value="1"/>
</dbReference>
<keyword evidence="1" id="KW-0547">Nucleotide-binding</keyword>
<protein>
    <submittedName>
        <fullName evidence="7">DEAD/DEAH box helicase</fullName>
    </submittedName>
</protein>
<dbReference type="GO" id="GO:0005524">
    <property type="term" value="F:ATP binding"/>
    <property type="evidence" value="ECO:0007669"/>
    <property type="project" value="UniProtKB-KW"/>
</dbReference>
<dbReference type="SUPFAM" id="SSF52540">
    <property type="entry name" value="P-loop containing nucleoside triphosphate hydrolases"/>
    <property type="match status" value="1"/>
</dbReference>
<dbReference type="RefSeq" id="WP_156859980.1">
    <property type="nucleotide sequence ID" value="NZ_WOWR01000079.1"/>
</dbReference>
<keyword evidence="4" id="KW-0067">ATP-binding</keyword>
<dbReference type="EMBL" id="WOWR01000079">
    <property type="protein sequence ID" value="KAF0250916.1"/>
    <property type="molecule type" value="Genomic_DNA"/>
</dbReference>
<evidence type="ECO:0000259" key="5">
    <source>
        <dbReference type="PROSITE" id="PS51192"/>
    </source>
</evidence>
<gene>
    <name evidence="7" type="ORF">GN299_31420</name>
</gene>
<dbReference type="InterPro" id="IPR014001">
    <property type="entry name" value="Helicase_ATP-bd"/>
</dbReference>
<dbReference type="PROSITE" id="PS51192">
    <property type="entry name" value="HELICASE_ATP_BIND_1"/>
    <property type="match status" value="1"/>
</dbReference>
<dbReference type="PROSITE" id="PS51194">
    <property type="entry name" value="HELICASE_CTER"/>
    <property type="match status" value="1"/>
</dbReference>
<evidence type="ECO:0000313" key="8">
    <source>
        <dbReference type="Proteomes" id="UP000442695"/>
    </source>
</evidence>